<feature type="transmembrane region" description="Helical" evidence="1">
    <location>
        <begin position="20"/>
        <end position="39"/>
    </location>
</feature>
<keyword evidence="1" id="KW-0472">Membrane</keyword>
<evidence type="ECO:0000313" key="2">
    <source>
        <dbReference type="EMBL" id="UUT35713.1"/>
    </source>
</evidence>
<gene>
    <name evidence="2" type="ORF">L2X98_21040</name>
</gene>
<reference evidence="2" key="1">
    <citation type="submission" date="2022-01" db="EMBL/GenBank/DDBJ databases">
        <title>Microbacterium eymi and Microbacterium rhizovicinus sp. nov., isolated from the rhizospheric soil of Elymus tsukushiensis, a plant native to the Dokdo Islands, Republic of Korea.</title>
        <authorList>
            <person name="Hwang Y.J."/>
        </authorList>
    </citation>
    <scope>NUCLEOTIDE SEQUENCE</scope>
    <source>
        <strain evidence="2">KUDC0405</strain>
    </source>
</reference>
<protein>
    <submittedName>
        <fullName evidence="2">Uncharacterized protein</fullName>
    </submittedName>
</protein>
<dbReference type="RefSeq" id="WP_259612332.1">
    <property type="nucleotide sequence ID" value="NZ_CP091139.2"/>
</dbReference>
<dbReference type="EMBL" id="CP091139">
    <property type="protein sequence ID" value="UUT35713.1"/>
    <property type="molecule type" value="Genomic_DNA"/>
</dbReference>
<sequence length="127" mass="13538">MPKPTASPARTRRRWPRITAWTVGGILLVLIVGGVVFAFQARSVWSDLTAAKSDLSSVLKDVKKGDTARVDATAQHAHEKAAHANDTVGNPLWTVASVIPFAGPNVDAVRRATQATYDLVDGALPRA</sequence>
<evidence type="ECO:0000313" key="3">
    <source>
        <dbReference type="Proteomes" id="UP001054811"/>
    </source>
</evidence>
<organism evidence="2 3">
    <name type="scientific">Microbacterium elymi</name>
    <dbReference type="NCBI Taxonomy" id="2909587"/>
    <lineage>
        <taxon>Bacteria</taxon>
        <taxon>Bacillati</taxon>
        <taxon>Actinomycetota</taxon>
        <taxon>Actinomycetes</taxon>
        <taxon>Micrococcales</taxon>
        <taxon>Microbacteriaceae</taxon>
        <taxon>Microbacterium</taxon>
    </lineage>
</organism>
<dbReference type="Proteomes" id="UP001054811">
    <property type="component" value="Chromosome"/>
</dbReference>
<proteinExistence type="predicted"/>
<accession>A0ABY5NKK4</accession>
<keyword evidence="1" id="KW-1133">Transmembrane helix</keyword>
<keyword evidence="3" id="KW-1185">Reference proteome</keyword>
<name>A0ABY5NKK4_9MICO</name>
<evidence type="ECO:0000256" key="1">
    <source>
        <dbReference type="SAM" id="Phobius"/>
    </source>
</evidence>
<keyword evidence="1" id="KW-0812">Transmembrane</keyword>